<organism evidence="1 2">
    <name type="scientific">Winogradskya consettensis</name>
    <dbReference type="NCBI Taxonomy" id="113560"/>
    <lineage>
        <taxon>Bacteria</taxon>
        <taxon>Bacillati</taxon>
        <taxon>Actinomycetota</taxon>
        <taxon>Actinomycetes</taxon>
        <taxon>Micromonosporales</taxon>
        <taxon>Micromonosporaceae</taxon>
        <taxon>Winogradskya</taxon>
    </lineage>
</organism>
<dbReference type="Proteomes" id="UP000680865">
    <property type="component" value="Unassembled WGS sequence"/>
</dbReference>
<dbReference type="EMBL" id="BOQP01000052">
    <property type="protein sequence ID" value="GIM82682.1"/>
    <property type="molecule type" value="Genomic_DNA"/>
</dbReference>
<keyword evidence="2" id="KW-1185">Reference proteome</keyword>
<accession>A0A919W694</accession>
<protein>
    <submittedName>
        <fullName evidence="1">Uncharacterized protein</fullName>
    </submittedName>
</protein>
<evidence type="ECO:0000313" key="2">
    <source>
        <dbReference type="Proteomes" id="UP000680865"/>
    </source>
</evidence>
<gene>
    <name evidence="1" type="ORF">Aco04nite_82740</name>
</gene>
<dbReference type="AlphaFoldDB" id="A0A919W694"/>
<name>A0A919W694_9ACTN</name>
<sequence>MAVYSQAGKFGPALISGAPVGVPLRVTDQTGAGALLYADSSKNKTVSPIVYANDAGLVTFFADPGSYTVRWSGGSAAVTATGGVVDTGPVAPAPVAVARKYKTGNQAATTNFVVAVTLDTLEYNRDATVFDTSVADVIKVLKPGPYLVTASVNFVGGTSGDRTGLITVNGAVAKEFGLAGTDSRPAAADVLVLAADAAIGLSVYTVGGTSINGSVPKDVVLAVTRLGA</sequence>
<evidence type="ECO:0000313" key="1">
    <source>
        <dbReference type="EMBL" id="GIM82682.1"/>
    </source>
</evidence>
<comment type="caution">
    <text evidence="1">The sequence shown here is derived from an EMBL/GenBank/DDBJ whole genome shotgun (WGS) entry which is preliminary data.</text>
</comment>
<proteinExistence type="predicted"/>
<dbReference type="RefSeq" id="WP_213002643.1">
    <property type="nucleotide sequence ID" value="NZ_BAAATW010000006.1"/>
</dbReference>
<reference evidence="1" key="1">
    <citation type="submission" date="2021-03" db="EMBL/GenBank/DDBJ databases">
        <title>Whole genome shotgun sequence of Actinoplanes consettensis NBRC 14913.</title>
        <authorList>
            <person name="Komaki H."/>
            <person name="Tamura T."/>
        </authorList>
    </citation>
    <scope>NUCLEOTIDE SEQUENCE</scope>
    <source>
        <strain evidence="1">NBRC 14913</strain>
    </source>
</reference>